<dbReference type="AlphaFoldDB" id="A0ABC9NRZ4"/>
<evidence type="ECO:0000313" key="2">
    <source>
        <dbReference type="Proteomes" id="UP000003042"/>
    </source>
</evidence>
<organism evidence="1 2">
    <name type="scientific">Escherichia albertii (strain TW07627)</name>
    <dbReference type="NCBI Taxonomy" id="502347"/>
    <lineage>
        <taxon>Bacteria</taxon>
        <taxon>Pseudomonadati</taxon>
        <taxon>Pseudomonadota</taxon>
        <taxon>Gammaproteobacteria</taxon>
        <taxon>Enterobacterales</taxon>
        <taxon>Enterobacteriaceae</taxon>
        <taxon>Escherichia</taxon>
    </lineage>
</organism>
<dbReference type="Proteomes" id="UP000003042">
    <property type="component" value="Unassembled WGS sequence"/>
</dbReference>
<dbReference type="EMBL" id="ABKX01000003">
    <property type="protein sequence ID" value="EDS92897.1"/>
    <property type="molecule type" value="Genomic_DNA"/>
</dbReference>
<proteinExistence type="predicted"/>
<comment type="caution">
    <text evidence="1">The sequence shown here is derived from an EMBL/GenBank/DDBJ whole genome shotgun (WGS) entry which is preliminary data.</text>
</comment>
<evidence type="ECO:0000313" key="1">
    <source>
        <dbReference type="EMBL" id="EDS92897.1"/>
    </source>
</evidence>
<name>A0ABC9NRZ4_ESCAT</name>
<gene>
    <name evidence="1" type="ORF">ESCAB7627_1445</name>
</gene>
<reference evidence="1 2" key="1">
    <citation type="submission" date="2008-02" db="EMBL/GenBank/DDBJ databases">
        <title>Annotation of Escherichia albertii TW07627.</title>
        <authorList>
            <person name="Sutton G."/>
            <person name="Whittam T.S."/>
            <person name="Sebastian Y."/>
        </authorList>
    </citation>
    <scope>NUCLEOTIDE SEQUENCE [LARGE SCALE GENOMIC DNA]</scope>
    <source>
        <strain evidence="1 2">TW07627</strain>
    </source>
</reference>
<protein>
    <recommendedName>
        <fullName evidence="3">AraC family transcriptional regulator</fullName>
    </recommendedName>
</protein>
<evidence type="ECO:0008006" key="3">
    <source>
        <dbReference type="Google" id="ProtNLM"/>
    </source>
</evidence>
<accession>A0ABC9NRZ4</accession>
<sequence>MNPLPEVENNILTYTRLPLDVNKVHVLGIGQYSIYKNVVKLYGTGHYITDGKVVFYKGDKINVADPATFQTYDTTEP</sequence>